<dbReference type="AlphaFoldDB" id="A0A5R9H1E4"/>
<evidence type="ECO:0000313" key="1">
    <source>
        <dbReference type="EMBL" id="TLS68694.1"/>
    </source>
</evidence>
<dbReference type="RefSeq" id="WP_138238313.1">
    <property type="nucleotide sequence ID" value="NZ_VBRY01000002.1"/>
</dbReference>
<gene>
    <name evidence="1" type="ORF">FEF65_03075</name>
</gene>
<protein>
    <submittedName>
        <fullName evidence="1">Uncharacterized protein</fullName>
    </submittedName>
</protein>
<dbReference type="Proteomes" id="UP000306585">
    <property type="component" value="Unassembled WGS sequence"/>
</dbReference>
<keyword evidence="2" id="KW-1185">Reference proteome</keyword>
<name>A0A5R9H1E4_9PROT</name>
<dbReference type="EMBL" id="VBRY01000002">
    <property type="protein sequence ID" value="TLS68694.1"/>
    <property type="molecule type" value="Genomic_DNA"/>
</dbReference>
<accession>A0A5R9H1E4</accession>
<comment type="caution">
    <text evidence="1">The sequence shown here is derived from an EMBL/GenBank/DDBJ whole genome shotgun (WGS) entry which is preliminary data.</text>
</comment>
<organism evidence="1 2">
    <name type="scientific">Mariprofundus erugo</name>
    <dbReference type="NCBI Taxonomy" id="2528639"/>
    <lineage>
        <taxon>Bacteria</taxon>
        <taxon>Pseudomonadati</taxon>
        <taxon>Pseudomonadota</taxon>
        <taxon>Candidatius Mariprofundia</taxon>
        <taxon>Mariprofundales</taxon>
        <taxon>Mariprofundaceae</taxon>
        <taxon>Mariprofundus</taxon>
    </lineage>
</organism>
<evidence type="ECO:0000313" key="2">
    <source>
        <dbReference type="Proteomes" id="UP000306585"/>
    </source>
</evidence>
<proteinExistence type="predicted"/>
<reference evidence="1 2" key="1">
    <citation type="journal article" date="2019" name="Appl. Environ. Microbiol.">
        <title>Environmental Evidence and Genomic Insight of Iron-oxidizing Bacteria Preference Towards More Corrosion Resistant Stainless Steel at Higher Salinities.</title>
        <authorList>
            <person name="Garrison C.E."/>
            <person name="Price K.A."/>
            <person name="Field E.K."/>
        </authorList>
    </citation>
    <scope>NUCLEOTIDE SEQUENCE [LARGE SCALE GENOMIC DNA]</scope>
    <source>
        <strain evidence="1 2">P3</strain>
    </source>
</reference>
<sequence length="738" mass="82486">MISPDYFSFRWSWYRPILNRMEQPSARCKIEVRELPIRIVGPDAAEYIPYVVHPTVAHNISTALNRLQEYTIRYMVRGEKVSAHKLPSMDEKTRAMVSYLRSQNPHLSRDLLHHWCADPAGAPALLGVCEVLWTQGWKQDQADAAPWVPAVNILLLKLIRNEIATLTDEHSDITSHVMLHMTGALYIWALQGFLKRYLEGAVEVRRIASYESMMIPATPMVFMQYQPDSSLLADDSKVIRAYGLEPEIVPRMRQLRAQVGMRNEGGILQLLAQDTLGSHLQRRTWARLSLWKLAMDSQQGGWMRYVLNAKRLDQLLAGQIQPEPPLLENLKAHADVPVAAWLLACISGGRDAKNAGEPWLHDNITLMAFRVFDEDVNIETARRQAEKIWLERKEGGSKSGPAPLQIAGLRRTGGVRSVEGRQNDVDPNLTKAWQDGEFVYIQPDITHALHSGKKVAIRHASLRIEWSEYLSHMQALNTAGMDAFLTATLLPGVMSLLVEREEILLDECSASGCLLRGPVTLLTEAGCTLRKRLQQWFSDAAGEADHISLRPEMPPVSICIAMGGEWSFAEIRQPRSGDTRRIASAPSVAQAGAGACRNQAVAQLAAAQDSKLGLSPLGRIRIEALRTASGEIVRLLDNSGFAITAPAVIELTRALTGKASVREVRLEGAQLKGVLDEFRLPPLPMELLHIRRHNHEDQPWLLIKTGTVHIAGTDVALFEMMDEHNKAIRLLFERGLIR</sequence>